<dbReference type="RefSeq" id="WP_014777911.1">
    <property type="nucleotide sequence ID" value="NC_018012.1"/>
</dbReference>
<dbReference type="AlphaFoldDB" id="I3Y8W9"/>
<name>I3Y8W9_THIV6</name>
<keyword evidence="2" id="KW-1185">Reference proteome</keyword>
<organism evidence="1 2">
    <name type="scientific">Thiocystis violascens (strain ATCC 17096 / DSM 198 / 6111)</name>
    <name type="common">Chromatium violascens</name>
    <dbReference type="NCBI Taxonomy" id="765911"/>
    <lineage>
        <taxon>Bacteria</taxon>
        <taxon>Pseudomonadati</taxon>
        <taxon>Pseudomonadota</taxon>
        <taxon>Gammaproteobacteria</taxon>
        <taxon>Chromatiales</taxon>
        <taxon>Chromatiaceae</taxon>
        <taxon>Thiocystis</taxon>
    </lineage>
</organism>
<dbReference type="Gene3D" id="1.25.40.380">
    <property type="entry name" value="Protein of unknown function DUF1810"/>
    <property type="match status" value="1"/>
</dbReference>
<dbReference type="STRING" id="765911.Thivi_1431"/>
<accession>I3Y8W9</accession>
<protein>
    <submittedName>
        <fullName evidence="1">Uncharacterized protein</fullName>
    </submittedName>
</protein>
<dbReference type="KEGG" id="tvi:Thivi_1431"/>
<dbReference type="InterPro" id="IPR036287">
    <property type="entry name" value="Rv1873-like_sf"/>
</dbReference>
<dbReference type="eggNOG" id="COG5579">
    <property type="taxonomic scope" value="Bacteria"/>
</dbReference>
<dbReference type="EMBL" id="CP003154">
    <property type="protein sequence ID" value="AFL73437.1"/>
    <property type="molecule type" value="Genomic_DNA"/>
</dbReference>
<evidence type="ECO:0000313" key="2">
    <source>
        <dbReference type="Proteomes" id="UP000006062"/>
    </source>
</evidence>
<dbReference type="SUPFAM" id="SSF140736">
    <property type="entry name" value="Rv1873-like"/>
    <property type="match status" value="1"/>
</dbReference>
<evidence type="ECO:0000313" key="1">
    <source>
        <dbReference type="EMBL" id="AFL73437.1"/>
    </source>
</evidence>
<dbReference type="Pfam" id="PF08837">
    <property type="entry name" value="DUF1810"/>
    <property type="match status" value="1"/>
</dbReference>
<dbReference type="InterPro" id="IPR014937">
    <property type="entry name" value="DUF1810"/>
</dbReference>
<reference evidence="1 2" key="1">
    <citation type="submission" date="2012-06" db="EMBL/GenBank/DDBJ databases">
        <title>Complete sequence of Thiocystis violascens DSM 198.</title>
        <authorList>
            <consortium name="US DOE Joint Genome Institute"/>
            <person name="Lucas S."/>
            <person name="Han J."/>
            <person name="Lapidus A."/>
            <person name="Cheng J.-F."/>
            <person name="Goodwin L."/>
            <person name="Pitluck S."/>
            <person name="Peters L."/>
            <person name="Ovchinnikova G."/>
            <person name="Teshima H."/>
            <person name="Detter J.C."/>
            <person name="Han C."/>
            <person name="Tapia R."/>
            <person name="Land M."/>
            <person name="Hauser L."/>
            <person name="Kyrpides N."/>
            <person name="Ivanova N."/>
            <person name="Pagani I."/>
            <person name="Vogl K."/>
            <person name="Liu Z."/>
            <person name="Frigaard N.-U."/>
            <person name="Bryant D."/>
            <person name="Woyke T."/>
        </authorList>
    </citation>
    <scope>NUCLEOTIDE SEQUENCE [LARGE SCALE GENOMIC DNA]</scope>
    <source>
        <strain evidence="2">ATCC 17096 / DSM 198 / 6111</strain>
    </source>
</reference>
<proteinExistence type="predicted"/>
<gene>
    <name evidence="1" type="ordered locus">Thivi_1431</name>
</gene>
<dbReference type="HOGENOM" id="CLU_3334213_0_0_6"/>
<dbReference type="Proteomes" id="UP000006062">
    <property type="component" value="Chromosome"/>
</dbReference>
<sequence>MTDRHDPHDLYRFVQAQQDDYAQALAEIRRGRKTSHWI</sequence>